<feature type="transmembrane region" description="Helical" evidence="1">
    <location>
        <begin position="101"/>
        <end position="124"/>
    </location>
</feature>
<dbReference type="InterPro" id="IPR053150">
    <property type="entry name" value="Teicoplanin_resist-assoc"/>
</dbReference>
<evidence type="ECO:0000313" key="3">
    <source>
        <dbReference type="EMBL" id="POH36359.1"/>
    </source>
</evidence>
<protein>
    <submittedName>
        <fullName evidence="3">VanZ family protein</fullName>
    </submittedName>
</protein>
<name>A0A2P4R515_9LACO</name>
<dbReference type="Pfam" id="PF04892">
    <property type="entry name" value="VanZ"/>
    <property type="match status" value="1"/>
</dbReference>
<proteinExistence type="predicted"/>
<keyword evidence="1" id="KW-0812">Transmembrane</keyword>
<reference evidence="3" key="1">
    <citation type="submission" date="2018-01" db="EMBL/GenBank/DDBJ databases">
        <title>Genome sequnecing of Lactobacillus formosensis KACC 18721.</title>
        <authorList>
            <person name="Kim S.-J."/>
            <person name="Heo J."/>
        </authorList>
    </citation>
    <scope>NUCLEOTIDE SEQUENCE</scope>
    <source>
        <strain evidence="3">KACC 18721</strain>
    </source>
</reference>
<dbReference type="EMBL" id="PPWZ01000061">
    <property type="protein sequence ID" value="POH36359.1"/>
    <property type="molecule type" value="Genomic_DNA"/>
</dbReference>
<dbReference type="PANTHER" id="PTHR36834">
    <property type="entry name" value="MEMBRANE PROTEIN-RELATED"/>
    <property type="match status" value="1"/>
</dbReference>
<dbReference type="AlphaFoldDB" id="A0A2P4R515"/>
<sequence length="169" mass="18948">MRWMPVLFLLGISGLSGLIVLINQHKITHRYLAAFGWLYLTGLAIILFTPISYDGTSISIMPSGTGRVNLRNFYLHGLQFWKNIILTVPLGILLKKMVPQMPLLVIAILGVIFGGAVESFQYFMSNHWLINRSSDINDVIANAAGIIIGSLAVIVYQFYQEKNHLKQDN</sequence>
<keyword evidence="1" id="KW-0472">Membrane</keyword>
<comment type="caution">
    <text evidence="3">The sequence shown here is derived from an EMBL/GenBank/DDBJ whole genome shotgun (WGS) entry which is preliminary data.</text>
</comment>
<accession>A0A2P4R515</accession>
<organism evidence="3">
    <name type="scientific">Companilactobacillus formosensis</name>
    <dbReference type="NCBI Taxonomy" id="1617889"/>
    <lineage>
        <taxon>Bacteria</taxon>
        <taxon>Bacillati</taxon>
        <taxon>Bacillota</taxon>
        <taxon>Bacilli</taxon>
        <taxon>Lactobacillales</taxon>
        <taxon>Lactobacillaceae</taxon>
        <taxon>Companilactobacillus</taxon>
    </lineage>
</organism>
<evidence type="ECO:0000256" key="1">
    <source>
        <dbReference type="SAM" id="Phobius"/>
    </source>
</evidence>
<feature type="domain" description="VanZ-like" evidence="2">
    <location>
        <begin position="37"/>
        <end position="155"/>
    </location>
</feature>
<evidence type="ECO:0000259" key="2">
    <source>
        <dbReference type="Pfam" id="PF04892"/>
    </source>
</evidence>
<gene>
    <name evidence="3" type="ORF">C2R26_08750</name>
</gene>
<keyword evidence="1" id="KW-1133">Transmembrane helix</keyword>
<feature type="transmembrane region" description="Helical" evidence="1">
    <location>
        <begin position="6"/>
        <end position="24"/>
    </location>
</feature>
<dbReference type="InterPro" id="IPR006976">
    <property type="entry name" value="VanZ-like"/>
</dbReference>
<feature type="transmembrane region" description="Helical" evidence="1">
    <location>
        <begin position="73"/>
        <end position="94"/>
    </location>
</feature>
<feature type="transmembrane region" description="Helical" evidence="1">
    <location>
        <begin position="31"/>
        <end position="53"/>
    </location>
</feature>
<dbReference type="PANTHER" id="PTHR36834:SF1">
    <property type="entry name" value="INTEGRAL MEMBRANE PROTEIN"/>
    <property type="match status" value="1"/>
</dbReference>
<feature type="transmembrane region" description="Helical" evidence="1">
    <location>
        <begin position="139"/>
        <end position="159"/>
    </location>
</feature>